<accession>A0A9K3NL25</accession>
<comment type="caution">
    <text evidence="2">The sequence shown here is derived from an EMBL/GenBank/DDBJ whole genome shotgun (WGS) entry which is preliminary data.</text>
</comment>
<sequence>MCICCGCVTDTMASSSDSGVSETTNPIAITSDEEIATDPEVYTSDTTSTDEDDFQPFALPVFRDDLPLADVLPGEDLPLVQVPAPLPLAEVPLEEQPLDALSDDDIDLFIRVPEGDQDGGAPMEDDVPLADVPADDPVVPMVEIPAVDALVVPPFEAPVVEALPDPSVSYPLESASSATIHAQDVQHYSTDTDSDMAMSAAPVVFHDFDPEPKVEFILVEPAPADLELGVAPEPVFAPGPIPVDAPVVAPHVTDAPVVAPPAVEVPVVAPIPDPMPMFDDLEPFATHIDPRYADTRNGWIEDDDDYPPFVLPVTPPAAPVSAPIDVPLFHPHVSDPHRTDLPTTFVTPPKSTCGVPPLGSVT</sequence>
<dbReference type="AlphaFoldDB" id="A0A9K3NL25"/>
<organism evidence="2 3">
    <name type="scientific">Helianthus annuus</name>
    <name type="common">Common sunflower</name>
    <dbReference type="NCBI Taxonomy" id="4232"/>
    <lineage>
        <taxon>Eukaryota</taxon>
        <taxon>Viridiplantae</taxon>
        <taxon>Streptophyta</taxon>
        <taxon>Embryophyta</taxon>
        <taxon>Tracheophyta</taxon>
        <taxon>Spermatophyta</taxon>
        <taxon>Magnoliopsida</taxon>
        <taxon>eudicotyledons</taxon>
        <taxon>Gunneridae</taxon>
        <taxon>Pentapetalae</taxon>
        <taxon>asterids</taxon>
        <taxon>campanulids</taxon>
        <taxon>Asterales</taxon>
        <taxon>Asteraceae</taxon>
        <taxon>Asteroideae</taxon>
        <taxon>Heliantheae alliance</taxon>
        <taxon>Heliantheae</taxon>
        <taxon>Helianthus</taxon>
    </lineage>
</organism>
<reference evidence="2" key="1">
    <citation type="journal article" date="2017" name="Nature">
        <title>The sunflower genome provides insights into oil metabolism, flowering and Asterid evolution.</title>
        <authorList>
            <person name="Badouin H."/>
            <person name="Gouzy J."/>
            <person name="Grassa C.J."/>
            <person name="Murat F."/>
            <person name="Staton S.E."/>
            <person name="Cottret L."/>
            <person name="Lelandais-Briere C."/>
            <person name="Owens G.L."/>
            <person name="Carrere S."/>
            <person name="Mayjonade B."/>
            <person name="Legrand L."/>
            <person name="Gill N."/>
            <person name="Kane N.C."/>
            <person name="Bowers J.E."/>
            <person name="Hubner S."/>
            <person name="Bellec A."/>
            <person name="Berard A."/>
            <person name="Berges H."/>
            <person name="Blanchet N."/>
            <person name="Boniface M.C."/>
            <person name="Brunel D."/>
            <person name="Catrice O."/>
            <person name="Chaidir N."/>
            <person name="Claudel C."/>
            <person name="Donnadieu C."/>
            <person name="Faraut T."/>
            <person name="Fievet G."/>
            <person name="Helmstetter N."/>
            <person name="King M."/>
            <person name="Knapp S.J."/>
            <person name="Lai Z."/>
            <person name="Le Paslier M.C."/>
            <person name="Lippi Y."/>
            <person name="Lorenzon L."/>
            <person name="Mandel J.R."/>
            <person name="Marage G."/>
            <person name="Marchand G."/>
            <person name="Marquand E."/>
            <person name="Bret-Mestries E."/>
            <person name="Morien E."/>
            <person name="Nambeesan S."/>
            <person name="Nguyen T."/>
            <person name="Pegot-Espagnet P."/>
            <person name="Pouilly N."/>
            <person name="Raftis F."/>
            <person name="Sallet E."/>
            <person name="Schiex T."/>
            <person name="Thomas J."/>
            <person name="Vandecasteele C."/>
            <person name="Vares D."/>
            <person name="Vear F."/>
            <person name="Vautrin S."/>
            <person name="Crespi M."/>
            <person name="Mangin B."/>
            <person name="Burke J.M."/>
            <person name="Salse J."/>
            <person name="Munos S."/>
            <person name="Vincourt P."/>
            <person name="Rieseberg L.H."/>
            <person name="Langlade N.B."/>
        </authorList>
    </citation>
    <scope>NUCLEOTIDE SEQUENCE</scope>
    <source>
        <tissue evidence="2">Leaves</tissue>
    </source>
</reference>
<dbReference type="EMBL" id="MNCJ02000321">
    <property type="protein sequence ID" value="KAF5803393.1"/>
    <property type="molecule type" value="Genomic_DNA"/>
</dbReference>
<evidence type="ECO:0000313" key="3">
    <source>
        <dbReference type="Proteomes" id="UP000215914"/>
    </source>
</evidence>
<evidence type="ECO:0000256" key="1">
    <source>
        <dbReference type="SAM" id="MobiDB-lite"/>
    </source>
</evidence>
<dbReference type="Proteomes" id="UP000215914">
    <property type="component" value="Unassembled WGS sequence"/>
</dbReference>
<keyword evidence="3" id="KW-1185">Reference proteome</keyword>
<name>A0A9K3NL25_HELAN</name>
<dbReference type="Gramene" id="mRNA:HanXRQr2_Chr06g0270811">
    <property type="protein sequence ID" value="CDS:HanXRQr2_Chr06g0270811.1"/>
    <property type="gene ID" value="HanXRQr2_Chr06g0270811"/>
</dbReference>
<feature type="region of interest" description="Disordered" evidence="1">
    <location>
        <begin position="15"/>
        <end position="53"/>
    </location>
</feature>
<protein>
    <submittedName>
        <fullName evidence="2">Uncharacterized protein</fullName>
    </submittedName>
</protein>
<feature type="region of interest" description="Disordered" evidence="1">
    <location>
        <begin position="340"/>
        <end position="362"/>
    </location>
</feature>
<reference evidence="2" key="2">
    <citation type="submission" date="2020-06" db="EMBL/GenBank/DDBJ databases">
        <title>Helianthus annuus Genome sequencing and assembly Release 2.</title>
        <authorList>
            <person name="Gouzy J."/>
            <person name="Langlade N."/>
            <person name="Munos S."/>
        </authorList>
    </citation>
    <scope>NUCLEOTIDE SEQUENCE</scope>
    <source>
        <tissue evidence="2">Leaves</tissue>
    </source>
</reference>
<feature type="compositionally biased region" description="Polar residues" evidence="1">
    <location>
        <begin position="15"/>
        <end position="28"/>
    </location>
</feature>
<feature type="compositionally biased region" description="Polar residues" evidence="1">
    <location>
        <begin position="341"/>
        <end position="350"/>
    </location>
</feature>
<proteinExistence type="predicted"/>
<evidence type="ECO:0000313" key="2">
    <source>
        <dbReference type="EMBL" id="KAF5803393.1"/>
    </source>
</evidence>
<gene>
    <name evidence="2" type="ORF">HanXRQr2_Chr06g0270811</name>
</gene>